<reference evidence="1 2" key="1">
    <citation type="submission" date="2020-04" db="EMBL/GenBank/DDBJ databases">
        <title>Novel species.</title>
        <authorList>
            <person name="Teo W.F.A."/>
            <person name="Lipun K."/>
            <person name="Srisuk N."/>
            <person name="Duangmal K."/>
        </authorList>
    </citation>
    <scope>NUCLEOTIDE SEQUENCE [LARGE SCALE GENOMIC DNA]</scope>
    <source>
        <strain evidence="1 2">K13G38</strain>
    </source>
</reference>
<organism evidence="1 2">
    <name type="scientific">Amycolatopsis acididurans</name>
    <dbReference type="NCBI Taxonomy" id="2724524"/>
    <lineage>
        <taxon>Bacteria</taxon>
        <taxon>Bacillati</taxon>
        <taxon>Actinomycetota</taxon>
        <taxon>Actinomycetes</taxon>
        <taxon>Pseudonocardiales</taxon>
        <taxon>Pseudonocardiaceae</taxon>
        <taxon>Amycolatopsis</taxon>
    </lineage>
</organism>
<name>A0ABX1JH21_9PSEU</name>
<evidence type="ECO:0000313" key="2">
    <source>
        <dbReference type="Proteomes" id="UP000715441"/>
    </source>
</evidence>
<dbReference type="Proteomes" id="UP000715441">
    <property type="component" value="Unassembled WGS sequence"/>
</dbReference>
<gene>
    <name evidence="1" type="ORF">HFP15_39975</name>
</gene>
<keyword evidence="2" id="KW-1185">Reference proteome</keyword>
<protein>
    <submittedName>
        <fullName evidence="1">Uncharacterized protein</fullName>
    </submittedName>
</protein>
<dbReference type="EMBL" id="JAAXLS010000075">
    <property type="protein sequence ID" value="NKQ59039.1"/>
    <property type="molecule type" value="Genomic_DNA"/>
</dbReference>
<dbReference type="RefSeq" id="WP_168523434.1">
    <property type="nucleotide sequence ID" value="NZ_JAAXLS010000075.1"/>
</dbReference>
<accession>A0ABX1JH21</accession>
<comment type="caution">
    <text evidence="1">The sequence shown here is derived from an EMBL/GenBank/DDBJ whole genome shotgun (WGS) entry which is preliminary data.</text>
</comment>
<sequence>MTIQLELPAPGTEFPTLDLAELDEVPLRPAVYLSTFEHREFPAALAVALPTVVHAQPRQIGELHDEHEFIDARNGAAVRLVLTYDCHARQVVARIAEAGPVGLWDRIVTAATQWTQDGRPPASGWSPR</sequence>
<proteinExistence type="predicted"/>
<evidence type="ECO:0000313" key="1">
    <source>
        <dbReference type="EMBL" id="NKQ59039.1"/>
    </source>
</evidence>